<organism evidence="2 3">
    <name type="scientific">Winogradskyella vincentii</name>
    <dbReference type="NCBI Taxonomy" id="2877122"/>
    <lineage>
        <taxon>Bacteria</taxon>
        <taxon>Pseudomonadati</taxon>
        <taxon>Bacteroidota</taxon>
        <taxon>Flavobacteriia</taxon>
        <taxon>Flavobacteriales</taxon>
        <taxon>Flavobacteriaceae</taxon>
        <taxon>Winogradskyella</taxon>
    </lineage>
</organism>
<gene>
    <name evidence="2" type="ORF">LBV24_02625</name>
</gene>
<dbReference type="Proteomes" id="UP001198402">
    <property type="component" value="Unassembled WGS sequence"/>
</dbReference>
<dbReference type="Gene3D" id="3.40.960.10">
    <property type="entry name" value="VSR Endonuclease"/>
    <property type="match status" value="1"/>
</dbReference>
<dbReference type="RefSeq" id="WP_224477034.1">
    <property type="nucleotide sequence ID" value="NZ_JAIUJS010000001.1"/>
</dbReference>
<feature type="transmembrane region" description="Helical" evidence="1">
    <location>
        <begin position="133"/>
        <end position="153"/>
    </location>
</feature>
<evidence type="ECO:0000256" key="1">
    <source>
        <dbReference type="SAM" id="Phobius"/>
    </source>
</evidence>
<feature type="transmembrane region" description="Helical" evidence="1">
    <location>
        <begin position="165"/>
        <end position="185"/>
    </location>
</feature>
<name>A0ABS7XWR1_9FLAO</name>
<keyword evidence="1" id="KW-0812">Transmembrane</keyword>
<accession>A0ABS7XWR1</accession>
<proteinExistence type="predicted"/>
<dbReference type="EMBL" id="JAIUJS010000001">
    <property type="protein sequence ID" value="MCA0152094.1"/>
    <property type="molecule type" value="Genomic_DNA"/>
</dbReference>
<evidence type="ECO:0000313" key="3">
    <source>
        <dbReference type="Proteomes" id="UP001198402"/>
    </source>
</evidence>
<evidence type="ECO:0000313" key="2">
    <source>
        <dbReference type="EMBL" id="MCA0152094.1"/>
    </source>
</evidence>
<keyword evidence="1" id="KW-0472">Membrane</keyword>
<keyword evidence="3" id="KW-1185">Reference proteome</keyword>
<protein>
    <recommendedName>
        <fullName evidence="4">DUF2812 domain-containing protein</fullName>
    </recommendedName>
</protein>
<evidence type="ECO:0008006" key="4">
    <source>
        <dbReference type="Google" id="ProtNLM"/>
    </source>
</evidence>
<reference evidence="3" key="1">
    <citation type="submission" date="2023-07" db="EMBL/GenBank/DDBJ databases">
        <authorList>
            <person name="Yue Y."/>
        </authorList>
    </citation>
    <scope>NUCLEOTIDE SEQUENCE [LARGE SCALE GENOMIC DNA]</scope>
    <source>
        <strain evidence="3">2Y89</strain>
    </source>
</reference>
<sequence length="196" mass="23333">MKKINNVSPNSPTKDEAFVKNYLDSRGIRYKAEYRIDNLKGDLKYSYRVVDFYLVNLGTYVEYYGLYNATRKIRAEYDLKTKVYIENNLPTIIIYPHELGYLDFAFHFKLLKLLRIKKFHSTSKILRYKFNRYLTIGKSYVFFIAIACFIIGIQSLIQSIDNYDLFFTIYLIGMAFSVALMGYFLRNLYLVMVRDY</sequence>
<comment type="caution">
    <text evidence="2">The sequence shown here is derived from an EMBL/GenBank/DDBJ whole genome shotgun (WGS) entry which is preliminary data.</text>
</comment>
<keyword evidence="1" id="KW-1133">Transmembrane helix</keyword>